<protein>
    <submittedName>
        <fullName evidence="2">Substrate-binding periplasmic protein</fullName>
    </submittedName>
</protein>
<dbReference type="Pfam" id="PF00497">
    <property type="entry name" value="SBP_bac_3"/>
    <property type="match status" value="1"/>
</dbReference>
<keyword evidence="3" id="KW-1185">Reference proteome</keyword>
<organism evidence="2 3">
    <name type="scientific">Pseudoalteromonas rhizosphaerae</name>
    <dbReference type="NCBI Taxonomy" id="2518973"/>
    <lineage>
        <taxon>Bacteria</taxon>
        <taxon>Pseudomonadati</taxon>
        <taxon>Pseudomonadota</taxon>
        <taxon>Gammaproteobacteria</taxon>
        <taxon>Alteromonadales</taxon>
        <taxon>Pseudoalteromonadaceae</taxon>
        <taxon>Pseudoalteromonas</taxon>
    </lineage>
</organism>
<feature type="domain" description="Solute-binding protein family 3/N-terminal" evidence="1">
    <location>
        <begin position="53"/>
        <end position="250"/>
    </location>
</feature>
<dbReference type="EMBL" id="JBJDOT010000016">
    <property type="protein sequence ID" value="MFK3864748.1"/>
    <property type="molecule type" value="Genomic_DNA"/>
</dbReference>
<dbReference type="PANTHER" id="PTHR38834:SF3">
    <property type="entry name" value="SOLUTE-BINDING PROTEIN FAMILY 3_N-TERMINAL DOMAIN-CONTAINING PROTEIN"/>
    <property type="match status" value="1"/>
</dbReference>
<accession>A0ABW8KYD4</accession>
<dbReference type="SUPFAM" id="SSF53850">
    <property type="entry name" value="Periplasmic binding protein-like II"/>
    <property type="match status" value="1"/>
</dbReference>
<dbReference type="PANTHER" id="PTHR38834">
    <property type="entry name" value="PERIPLASMIC SUBSTRATE BINDING PROTEIN FAMILY 3"/>
    <property type="match status" value="1"/>
</dbReference>
<dbReference type="RefSeq" id="WP_404675638.1">
    <property type="nucleotide sequence ID" value="NZ_JBJDOT010000016.1"/>
</dbReference>
<proteinExistence type="predicted"/>
<sequence length="260" mass="30019">MLLFKFTNQLFAVIFNLHQEMLKVIIGGARVAKWCYFLFIILSNQSLAKLNVVTEYFPPAQYLDENEQLVGYIADKVQMVLASSTLDYTISVHSWSTAFNMALRDPQTCIFSMTRSTPREKQFIWIAELAKLNTYLYALNSKNIVINSLEQAKQYRVAVLKDNYSHHFLLSQGFEEGVNLMLMNSFDNIFKIVQSRQSTIDIVVLPEQRVKFEQSKRQVTDKLTPILRLKITQPALYFACNKALDKPTQTKLSNAFNAYQ</sequence>
<comment type="caution">
    <text evidence="2">The sequence shown here is derived from an EMBL/GenBank/DDBJ whole genome shotgun (WGS) entry which is preliminary data.</text>
</comment>
<evidence type="ECO:0000259" key="1">
    <source>
        <dbReference type="Pfam" id="PF00497"/>
    </source>
</evidence>
<dbReference type="Proteomes" id="UP001620262">
    <property type="component" value="Unassembled WGS sequence"/>
</dbReference>
<gene>
    <name evidence="2" type="ORF">ACI2JU_12845</name>
</gene>
<dbReference type="Gene3D" id="3.40.190.10">
    <property type="entry name" value="Periplasmic binding protein-like II"/>
    <property type="match status" value="2"/>
</dbReference>
<evidence type="ECO:0000313" key="3">
    <source>
        <dbReference type="Proteomes" id="UP001620262"/>
    </source>
</evidence>
<reference evidence="2 3" key="1">
    <citation type="submission" date="2024-11" db="EMBL/GenBank/DDBJ databases">
        <title>The Natural Products Discovery Center: Release of the First 8490 Sequenced Strains for Exploring Actinobacteria Biosynthetic Diversity.</title>
        <authorList>
            <person name="Kalkreuter E."/>
            <person name="Kautsar S.A."/>
            <person name="Yang D."/>
            <person name="Bader C.D."/>
            <person name="Teijaro C.N."/>
            <person name="Fluegel L."/>
            <person name="Davis C.M."/>
            <person name="Simpson J.R."/>
            <person name="Lauterbach L."/>
            <person name="Steele A.D."/>
            <person name="Gui C."/>
            <person name="Meng S."/>
            <person name="Li G."/>
            <person name="Viehrig K."/>
            <person name="Ye F."/>
            <person name="Su P."/>
            <person name="Kiefer A.F."/>
            <person name="Nichols A."/>
            <person name="Cepeda A.J."/>
            <person name="Yan W."/>
            <person name="Fan B."/>
            <person name="Jiang Y."/>
            <person name="Adhikari A."/>
            <person name="Zheng C.-J."/>
            <person name="Schuster L."/>
            <person name="Cowan T.M."/>
            <person name="Smanski M.J."/>
            <person name="Chevrette M.G."/>
            <person name="De Carvalho L.P.S."/>
            <person name="Shen B."/>
        </authorList>
    </citation>
    <scope>NUCLEOTIDE SEQUENCE [LARGE SCALE GENOMIC DNA]</scope>
    <source>
        <strain evidence="2 3">NPDC078403</strain>
    </source>
</reference>
<dbReference type="InterPro" id="IPR001638">
    <property type="entry name" value="Solute-binding_3/MltF_N"/>
</dbReference>
<evidence type="ECO:0000313" key="2">
    <source>
        <dbReference type="EMBL" id="MFK3864748.1"/>
    </source>
</evidence>
<name>A0ABW8KYD4_9GAMM</name>